<keyword evidence="3" id="KW-1185">Reference proteome</keyword>
<dbReference type="RefSeq" id="WP_113891984.1">
    <property type="nucleotide sequence ID" value="NZ_QNRK01000036.1"/>
</dbReference>
<keyword evidence="2" id="KW-0540">Nuclease</keyword>
<evidence type="ECO:0000313" key="3">
    <source>
        <dbReference type="Proteomes" id="UP000253529"/>
    </source>
</evidence>
<organism evidence="2 3">
    <name type="scientific">Roseiarcus fermentans</name>
    <dbReference type="NCBI Taxonomy" id="1473586"/>
    <lineage>
        <taxon>Bacteria</taxon>
        <taxon>Pseudomonadati</taxon>
        <taxon>Pseudomonadota</taxon>
        <taxon>Alphaproteobacteria</taxon>
        <taxon>Hyphomicrobiales</taxon>
        <taxon>Roseiarcaceae</taxon>
        <taxon>Roseiarcus</taxon>
    </lineage>
</organism>
<dbReference type="SUPFAM" id="SSF52980">
    <property type="entry name" value="Restriction endonuclease-like"/>
    <property type="match status" value="1"/>
</dbReference>
<dbReference type="OrthoDB" id="196625at2"/>
<keyword evidence="2" id="KW-0378">Hydrolase</keyword>
<dbReference type="PANTHER" id="PTHR35400">
    <property type="entry name" value="SLR1083 PROTEIN"/>
    <property type="match status" value="1"/>
</dbReference>
<sequence>MSGILERPPAPARRRLDVEALYRMAEAGILTDPHRVELIDGEIIDMAAIGSPHAAITNRLARHFSRALPDDVALVSVQSPLRLGAYDEPEPDLMVLRPRADGFRASHPGADDVLLLVEVADSSLAYDRGVKLPLYARFGVPEVWIVDLVGGAVEVFGEAKHGGYAAQKRLTGGLLTPARRPGVVVDISALLA</sequence>
<dbReference type="InterPro" id="IPR008538">
    <property type="entry name" value="Uma2"/>
</dbReference>
<dbReference type="PANTHER" id="PTHR35400:SF1">
    <property type="entry name" value="SLR1083 PROTEIN"/>
    <property type="match status" value="1"/>
</dbReference>
<proteinExistence type="predicted"/>
<dbReference type="Gene3D" id="3.90.1570.10">
    <property type="entry name" value="tt1808, chain A"/>
    <property type="match status" value="1"/>
</dbReference>
<keyword evidence="2" id="KW-0255">Endonuclease</keyword>
<comment type="caution">
    <text evidence="2">The sequence shown here is derived from an EMBL/GenBank/DDBJ whole genome shotgun (WGS) entry which is preliminary data.</text>
</comment>
<name>A0A366ERY6_9HYPH</name>
<gene>
    <name evidence="2" type="ORF">DFR50_13665</name>
</gene>
<dbReference type="CDD" id="cd06260">
    <property type="entry name" value="DUF820-like"/>
    <property type="match status" value="1"/>
</dbReference>
<accession>A0A366ERY6</accession>
<evidence type="ECO:0000259" key="1">
    <source>
        <dbReference type="Pfam" id="PF05685"/>
    </source>
</evidence>
<dbReference type="InterPro" id="IPR011335">
    <property type="entry name" value="Restrct_endonuc-II-like"/>
</dbReference>
<dbReference type="Proteomes" id="UP000253529">
    <property type="component" value="Unassembled WGS sequence"/>
</dbReference>
<dbReference type="GO" id="GO:0004519">
    <property type="term" value="F:endonuclease activity"/>
    <property type="evidence" value="ECO:0007669"/>
    <property type="project" value="UniProtKB-KW"/>
</dbReference>
<dbReference type="InterPro" id="IPR012296">
    <property type="entry name" value="Nuclease_put_TT1808"/>
</dbReference>
<dbReference type="EMBL" id="QNRK01000036">
    <property type="protein sequence ID" value="RBP05173.1"/>
    <property type="molecule type" value="Genomic_DNA"/>
</dbReference>
<feature type="domain" description="Putative restriction endonuclease" evidence="1">
    <location>
        <begin position="21"/>
        <end position="172"/>
    </location>
</feature>
<protein>
    <submittedName>
        <fullName evidence="2">Uma2 family endonuclease</fullName>
    </submittedName>
</protein>
<reference evidence="2 3" key="1">
    <citation type="submission" date="2018-06" db="EMBL/GenBank/DDBJ databases">
        <title>Genomic Encyclopedia of Type Strains, Phase IV (KMG-IV): sequencing the most valuable type-strain genomes for metagenomic binning, comparative biology and taxonomic classification.</title>
        <authorList>
            <person name="Goeker M."/>
        </authorList>
    </citation>
    <scope>NUCLEOTIDE SEQUENCE [LARGE SCALE GENOMIC DNA]</scope>
    <source>
        <strain evidence="2 3">DSM 24875</strain>
    </source>
</reference>
<dbReference type="Pfam" id="PF05685">
    <property type="entry name" value="Uma2"/>
    <property type="match status" value="1"/>
</dbReference>
<evidence type="ECO:0000313" key="2">
    <source>
        <dbReference type="EMBL" id="RBP05173.1"/>
    </source>
</evidence>
<dbReference type="AlphaFoldDB" id="A0A366ERY6"/>